<dbReference type="InterPro" id="IPR049492">
    <property type="entry name" value="BD-FAE-like_dom"/>
</dbReference>
<dbReference type="PANTHER" id="PTHR48081">
    <property type="entry name" value="AB HYDROLASE SUPERFAMILY PROTEIN C4A8.06C"/>
    <property type="match status" value="1"/>
</dbReference>
<accession>A0ABV9CUZ1</accession>
<evidence type="ECO:0000259" key="3">
    <source>
        <dbReference type="Pfam" id="PF20434"/>
    </source>
</evidence>
<feature type="compositionally biased region" description="Low complexity" evidence="2">
    <location>
        <begin position="152"/>
        <end position="164"/>
    </location>
</feature>
<gene>
    <name evidence="4" type="ORF">ACFO60_37595</name>
</gene>
<evidence type="ECO:0000313" key="4">
    <source>
        <dbReference type="EMBL" id="MFC4536517.1"/>
    </source>
</evidence>
<comment type="caution">
    <text evidence="4">The sequence shown here is derived from an EMBL/GenBank/DDBJ whole genome shotgun (WGS) entry which is preliminary data.</text>
</comment>
<dbReference type="InterPro" id="IPR029058">
    <property type="entry name" value="AB_hydrolase_fold"/>
</dbReference>
<feature type="domain" description="BD-FAE-like" evidence="3">
    <location>
        <begin position="246"/>
        <end position="456"/>
    </location>
</feature>
<dbReference type="Pfam" id="PF20434">
    <property type="entry name" value="BD-FAE"/>
    <property type="match status" value="1"/>
</dbReference>
<proteinExistence type="predicted"/>
<evidence type="ECO:0000313" key="5">
    <source>
        <dbReference type="Proteomes" id="UP001596004"/>
    </source>
</evidence>
<feature type="region of interest" description="Disordered" evidence="2">
    <location>
        <begin position="142"/>
        <end position="173"/>
    </location>
</feature>
<evidence type="ECO:0000256" key="1">
    <source>
        <dbReference type="ARBA" id="ARBA00022801"/>
    </source>
</evidence>
<dbReference type="InterPro" id="IPR050300">
    <property type="entry name" value="GDXG_lipolytic_enzyme"/>
</dbReference>
<dbReference type="EMBL" id="JBHSFP010000048">
    <property type="protein sequence ID" value="MFC4536517.1"/>
    <property type="molecule type" value="Genomic_DNA"/>
</dbReference>
<name>A0ABV9CUZ1_9ACTN</name>
<dbReference type="RefSeq" id="WP_380851114.1">
    <property type="nucleotide sequence ID" value="NZ_JBHSFP010000048.1"/>
</dbReference>
<dbReference type="GO" id="GO:0016787">
    <property type="term" value="F:hydrolase activity"/>
    <property type="evidence" value="ECO:0007669"/>
    <property type="project" value="UniProtKB-KW"/>
</dbReference>
<keyword evidence="5" id="KW-1185">Reference proteome</keyword>
<evidence type="ECO:0000256" key="2">
    <source>
        <dbReference type="SAM" id="MobiDB-lite"/>
    </source>
</evidence>
<organism evidence="4 5">
    <name type="scientific">Sphaerisporangium dianthi</name>
    <dbReference type="NCBI Taxonomy" id="1436120"/>
    <lineage>
        <taxon>Bacteria</taxon>
        <taxon>Bacillati</taxon>
        <taxon>Actinomycetota</taxon>
        <taxon>Actinomycetes</taxon>
        <taxon>Streptosporangiales</taxon>
        <taxon>Streptosporangiaceae</taxon>
        <taxon>Sphaerisporangium</taxon>
    </lineage>
</organism>
<sequence>MDVIVLIGPGVAADERLLREMAAREFAALGVEGRVALASGTDAFRAGLDAAGDDQAVVAIPGSDPDARRLIGTSPACSPRTVWLDFARVGPTQAAGGAAHLQGRGVWGLAWAVRHAVHRLRRPARRIPYGDHPDQWGELRLPPAVAGPPPSSGTGPAGSAAVPSDSTGVSPGSTVVPTGIVTGVSPGSTVVPTGIVTGVSPGSTVVPTGIVTGVSPGPAVVPTGATGVSPDFAGASAASAGGSPPVSGEASLPVVVLVHGGYWRSIWEADLMDALAIDLADRGYAAWNLEYRRPDLHGWDATTGDVAAGLAALTAIGAPLDLARVAVLGHSAGGQLALRLAADTAAGSSGRDAGTAAASSGRGAEVVAASCGGEADAAGEAWTEGGRMPVRVAVAVSLAGVLDLAEADRRRMGAGAVAAALGGAVHDIPEVYAAASPLERLPLGVPQLVVQGADDDPDLVDIGRRYARAAGREAVHIEQPGDHFAVIDPGAPIWNATVDHLAAQLRP</sequence>
<reference evidence="5" key="1">
    <citation type="journal article" date="2019" name="Int. J. Syst. Evol. Microbiol.">
        <title>The Global Catalogue of Microorganisms (GCM) 10K type strain sequencing project: providing services to taxonomists for standard genome sequencing and annotation.</title>
        <authorList>
            <consortium name="The Broad Institute Genomics Platform"/>
            <consortium name="The Broad Institute Genome Sequencing Center for Infectious Disease"/>
            <person name="Wu L."/>
            <person name="Ma J."/>
        </authorList>
    </citation>
    <scope>NUCLEOTIDE SEQUENCE [LARGE SCALE GENOMIC DNA]</scope>
    <source>
        <strain evidence="5">CGMCC 4.7132</strain>
    </source>
</reference>
<dbReference type="Proteomes" id="UP001596004">
    <property type="component" value="Unassembled WGS sequence"/>
</dbReference>
<keyword evidence="1 4" id="KW-0378">Hydrolase</keyword>
<dbReference type="Gene3D" id="3.40.50.1820">
    <property type="entry name" value="alpha/beta hydrolase"/>
    <property type="match status" value="1"/>
</dbReference>
<dbReference type="SUPFAM" id="SSF53474">
    <property type="entry name" value="alpha/beta-Hydrolases"/>
    <property type="match status" value="1"/>
</dbReference>
<dbReference type="PANTHER" id="PTHR48081:SF33">
    <property type="entry name" value="KYNURENINE FORMAMIDASE"/>
    <property type="match status" value="1"/>
</dbReference>
<protein>
    <submittedName>
        <fullName evidence="4">Alpha/beta hydrolase fold domain-containing protein</fullName>
    </submittedName>
</protein>